<keyword evidence="3" id="KW-1185">Reference proteome</keyword>
<organism evidence="2 3">
    <name type="scientific">Companilactobacillus mindensis DSM 14500</name>
    <dbReference type="NCBI Taxonomy" id="1423770"/>
    <lineage>
        <taxon>Bacteria</taxon>
        <taxon>Bacillati</taxon>
        <taxon>Bacillota</taxon>
        <taxon>Bacilli</taxon>
        <taxon>Lactobacillales</taxon>
        <taxon>Lactobacillaceae</taxon>
        <taxon>Companilactobacillus</taxon>
    </lineage>
</organism>
<sequence>MEITFKSAAQNYLAAKIPENAQVILTTDDGSNNYSSIGATCELADKFQLIILNQADPDFSIKLENNDNLHMHILPAEQYLFGDDLNIDFVHGRLALNDKSGILDSALSVVDWRNVSPETEEQLREKMKKIGDQIC</sequence>
<accession>A0A0R1QP14</accession>
<dbReference type="RefSeq" id="WP_057887790.1">
    <property type="nucleotide sequence ID" value="NZ_AZEZ01000041.1"/>
</dbReference>
<gene>
    <name evidence="2" type="ORF">FD29_GL002193</name>
</gene>
<dbReference type="Gene3D" id="2.60.300.12">
    <property type="entry name" value="HesB-like domain"/>
    <property type="match status" value="1"/>
</dbReference>
<evidence type="ECO:0000313" key="3">
    <source>
        <dbReference type="Proteomes" id="UP000050872"/>
    </source>
</evidence>
<dbReference type="InterPro" id="IPR000361">
    <property type="entry name" value="ATAP_core_dom"/>
</dbReference>
<comment type="caution">
    <text evidence="2">The sequence shown here is derived from an EMBL/GenBank/DDBJ whole genome shotgun (WGS) entry which is preliminary data.</text>
</comment>
<dbReference type="STRING" id="1423770.FD29_GL002193"/>
<proteinExistence type="predicted"/>
<dbReference type="EMBL" id="AZEZ01000041">
    <property type="protein sequence ID" value="KRL44436.1"/>
    <property type="molecule type" value="Genomic_DNA"/>
</dbReference>
<name>A0A0R1QP14_9LACO</name>
<dbReference type="Proteomes" id="UP000050872">
    <property type="component" value="Unassembled WGS sequence"/>
</dbReference>
<dbReference type="SUPFAM" id="SSF89360">
    <property type="entry name" value="HesB-like domain"/>
    <property type="match status" value="1"/>
</dbReference>
<dbReference type="OrthoDB" id="2187371at2"/>
<reference evidence="2 3" key="1">
    <citation type="journal article" date="2015" name="Genome Announc.">
        <title>Expanding the biotechnology potential of lactobacilli through comparative genomics of 213 strains and associated genera.</title>
        <authorList>
            <person name="Sun Z."/>
            <person name="Harris H.M."/>
            <person name="McCann A."/>
            <person name="Guo C."/>
            <person name="Argimon S."/>
            <person name="Zhang W."/>
            <person name="Yang X."/>
            <person name="Jeffery I.B."/>
            <person name="Cooney J.C."/>
            <person name="Kagawa T.F."/>
            <person name="Liu W."/>
            <person name="Song Y."/>
            <person name="Salvetti E."/>
            <person name="Wrobel A."/>
            <person name="Rasinkangas P."/>
            <person name="Parkhill J."/>
            <person name="Rea M.C."/>
            <person name="O'Sullivan O."/>
            <person name="Ritari J."/>
            <person name="Douillard F.P."/>
            <person name="Paul Ross R."/>
            <person name="Yang R."/>
            <person name="Briner A.E."/>
            <person name="Felis G.E."/>
            <person name="de Vos W.M."/>
            <person name="Barrangou R."/>
            <person name="Klaenhammer T.R."/>
            <person name="Caufield P.W."/>
            <person name="Cui Y."/>
            <person name="Zhang H."/>
            <person name="O'Toole P.W."/>
        </authorList>
    </citation>
    <scope>NUCLEOTIDE SEQUENCE [LARGE SCALE GENOMIC DNA]</scope>
    <source>
        <strain evidence="2 3">DSM 14500</strain>
    </source>
</reference>
<dbReference type="PATRIC" id="fig|1423770.3.peg.2250"/>
<feature type="domain" description="Core" evidence="1">
    <location>
        <begin position="1"/>
        <end position="111"/>
    </location>
</feature>
<protein>
    <recommendedName>
        <fullName evidence="1">Core domain-containing protein</fullName>
    </recommendedName>
</protein>
<evidence type="ECO:0000313" key="2">
    <source>
        <dbReference type="EMBL" id="KRL44436.1"/>
    </source>
</evidence>
<dbReference type="InterPro" id="IPR035903">
    <property type="entry name" value="HesB-like_dom_sf"/>
</dbReference>
<dbReference type="Pfam" id="PF01521">
    <property type="entry name" value="Fe-S_biosyn"/>
    <property type="match status" value="1"/>
</dbReference>
<dbReference type="AlphaFoldDB" id="A0A0R1QP14"/>
<evidence type="ECO:0000259" key="1">
    <source>
        <dbReference type="Pfam" id="PF01521"/>
    </source>
</evidence>